<keyword evidence="2" id="KW-1185">Reference proteome</keyword>
<organism evidence="1 2">
    <name type="scientific">Discina gigas</name>
    <dbReference type="NCBI Taxonomy" id="1032678"/>
    <lineage>
        <taxon>Eukaryota</taxon>
        <taxon>Fungi</taxon>
        <taxon>Dikarya</taxon>
        <taxon>Ascomycota</taxon>
        <taxon>Pezizomycotina</taxon>
        <taxon>Pezizomycetes</taxon>
        <taxon>Pezizales</taxon>
        <taxon>Discinaceae</taxon>
        <taxon>Discina</taxon>
    </lineage>
</organism>
<reference evidence="1 2" key="1">
    <citation type="submission" date="2024-02" db="EMBL/GenBank/DDBJ databases">
        <title>Discinaceae phylogenomics.</title>
        <authorList>
            <person name="Dirks A.C."/>
            <person name="James T.Y."/>
        </authorList>
    </citation>
    <scope>NUCLEOTIDE SEQUENCE [LARGE SCALE GENOMIC DNA]</scope>
    <source>
        <strain evidence="1 2">ACD0624</strain>
    </source>
</reference>
<name>A0ABR3G5U0_9PEZI</name>
<sequence length="202" mass="23057">MPFATKPDGEVNVYNVRYAPFIMECGFTETYSDVLADVISWLTQTDEAVRVVLLIKLIEKKTALIPPPLSIDSWIEDDNTPKEPFPDDPAYEYLRESTMLDVWVGPLEGFAELWRLKPGGFVERDGDRVIVYPRPIGGVKKMRISNADIMGRYAVPGDELVPCDLDMDAYCHMLQNSIEKLAFRRRVRYLKATQEVDAPKHT</sequence>
<gene>
    <name evidence="1" type="ORF">Q9L58_009812</name>
</gene>
<proteinExistence type="predicted"/>
<dbReference type="Proteomes" id="UP001447188">
    <property type="component" value="Unassembled WGS sequence"/>
</dbReference>
<dbReference type="EMBL" id="JBBBZM010000266">
    <property type="protein sequence ID" value="KAL0631322.1"/>
    <property type="molecule type" value="Genomic_DNA"/>
</dbReference>
<evidence type="ECO:0000313" key="1">
    <source>
        <dbReference type="EMBL" id="KAL0631322.1"/>
    </source>
</evidence>
<accession>A0ABR3G5U0</accession>
<protein>
    <submittedName>
        <fullName evidence="1">Uncharacterized protein</fullName>
    </submittedName>
</protein>
<comment type="caution">
    <text evidence="1">The sequence shown here is derived from an EMBL/GenBank/DDBJ whole genome shotgun (WGS) entry which is preliminary data.</text>
</comment>
<evidence type="ECO:0000313" key="2">
    <source>
        <dbReference type="Proteomes" id="UP001447188"/>
    </source>
</evidence>